<dbReference type="GO" id="GO:0044027">
    <property type="term" value="P:negative regulation of gene expression via chromosomal CpG island methylation"/>
    <property type="evidence" value="ECO:0000318"/>
    <property type="project" value="GO_Central"/>
</dbReference>
<dbReference type="GO" id="GO:0003677">
    <property type="term" value="F:DNA binding"/>
    <property type="evidence" value="ECO:0000318"/>
    <property type="project" value="GO_Central"/>
</dbReference>
<dbReference type="PANTHER" id="PTHR10629">
    <property type="entry name" value="CYTOSINE-SPECIFIC METHYLTRANSFERASE"/>
    <property type="match status" value="1"/>
</dbReference>
<dbReference type="EMBL" id="KI392591">
    <property type="protein sequence ID" value="ERN13198.1"/>
    <property type="molecule type" value="Genomic_DNA"/>
</dbReference>
<proteinExistence type="predicted"/>
<keyword evidence="2" id="KW-0539">Nucleus</keyword>
<feature type="compositionally biased region" description="Polar residues" evidence="3">
    <location>
        <begin position="544"/>
        <end position="554"/>
    </location>
</feature>
<accession>W1PY55</accession>
<dbReference type="Gramene" id="ERN13198">
    <property type="protein sequence ID" value="ERN13198"/>
    <property type="gene ID" value="AMTR_s00040p00219190"/>
</dbReference>
<dbReference type="HOGENOM" id="CLU_019152_0_0_1"/>
<evidence type="ECO:0000259" key="4">
    <source>
        <dbReference type="Pfam" id="PF12047"/>
    </source>
</evidence>
<dbReference type="PANTHER" id="PTHR10629:SF50">
    <property type="entry name" value="DNA (CYTOSINE-5)-METHYLTRANSFERASE CMT3"/>
    <property type="match status" value="1"/>
</dbReference>
<dbReference type="GO" id="GO:0003886">
    <property type="term" value="F:DNA (cytosine-5-)-methyltransferase activity"/>
    <property type="evidence" value="ECO:0000318"/>
    <property type="project" value="GO_Central"/>
</dbReference>
<evidence type="ECO:0000256" key="2">
    <source>
        <dbReference type="ARBA" id="ARBA00023242"/>
    </source>
</evidence>
<comment type="subcellular location">
    <subcellularLocation>
        <location evidence="1">Nucleus</location>
    </subcellularLocation>
</comment>
<dbReference type="Pfam" id="PF12047">
    <property type="entry name" value="DNMT1-RFD"/>
    <property type="match status" value="2"/>
</dbReference>
<reference evidence="6" key="1">
    <citation type="journal article" date="2013" name="Science">
        <title>The Amborella genome and the evolution of flowering plants.</title>
        <authorList>
            <consortium name="Amborella Genome Project"/>
        </authorList>
    </citation>
    <scope>NUCLEOTIDE SEQUENCE [LARGE SCALE GENOMIC DNA]</scope>
</reference>
<dbReference type="Proteomes" id="UP000017836">
    <property type="component" value="Unassembled WGS sequence"/>
</dbReference>
<gene>
    <name evidence="5" type="ORF">AMTR_s00040p00219190</name>
</gene>
<protein>
    <recommendedName>
        <fullName evidence="4">RFTS domain-containing protein</fullName>
    </recommendedName>
</protein>
<organism evidence="5 6">
    <name type="scientific">Amborella trichopoda</name>
    <dbReference type="NCBI Taxonomy" id="13333"/>
    <lineage>
        <taxon>Eukaryota</taxon>
        <taxon>Viridiplantae</taxon>
        <taxon>Streptophyta</taxon>
        <taxon>Embryophyta</taxon>
        <taxon>Tracheophyta</taxon>
        <taxon>Spermatophyta</taxon>
        <taxon>Magnoliopsida</taxon>
        <taxon>Amborellales</taxon>
        <taxon>Amborellaceae</taxon>
        <taxon>Amborella</taxon>
    </lineage>
</organism>
<evidence type="ECO:0000313" key="5">
    <source>
        <dbReference type="EMBL" id="ERN13198.1"/>
    </source>
</evidence>
<sequence length="566" mass="64848">MIVEIKDEIEVIEVTGLGFYEDRPLRRLTSFSITNSMDEMAMIDHSTLESLFISGVVTSFQRSTSQFWCGPFGPVRSWCITGFLLKSLFIWVSTELADYLCEMPAASYVNCYSSFKFKASVCIRTFEKLTIDPEVEFGKLLPSLVSAMLEDWPGSSDSNSMSETVKPHMAFVADQLVALDQEFSKLKAIKTICEVFKEDMEKIRMLRQENMVNGRKFSGSFYSIHDCNEEFHKEASKDNDREKVMMEATSSQTSLKEEKPHHPKKRSLPTDIENQEKNIEIFKKAAMDNRKIEEGIEVVDDELVAVSMTGTIDIKTTRPKRSLKGFKMSDEGESVRLFENLEYNRLYITSEIWPSYNSEEPDLGVQCKSFGPAISWCITGYDKGAPEIWVSTETADYLCGKPSVDYLPYFKPFYEKAMLCIRAFHIISASPDLEFDEFCRELVLDILPHFDTFKDEEMTWNYVNSNLGFVAEQLIGLDGISFFDRPSIKSITEKFNVDAVEALNRKGCGSFPSLYDKNWWIKNCQSEHMTLAEITKKREIKVPQGQSSEPSNSMVKLLKIKKREDK</sequence>
<feature type="region of interest" description="Disordered" evidence="3">
    <location>
        <begin position="235"/>
        <end position="269"/>
    </location>
</feature>
<feature type="compositionally biased region" description="Basic and acidic residues" evidence="3">
    <location>
        <begin position="235"/>
        <end position="245"/>
    </location>
</feature>
<feature type="domain" description="RFTS" evidence="4">
    <location>
        <begin position="20"/>
        <end position="145"/>
    </location>
</feature>
<dbReference type="InterPro" id="IPR050390">
    <property type="entry name" value="C5-Methyltransferase"/>
</dbReference>
<dbReference type="InterPro" id="IPR022702">
    <property type="entry name" value="Cytosine_MeTrfase1_RFD"/>
</dbReference>
<keyword evidence="6" id="KW-1185">Reference proteome</keyword>
<feature type="domain" description="RFTS" evidence="4">
    <location>
        <begin position="317"/>
        <end position="441"/>
    </location>
</feature>
<name>W1PY55_AMBTC</name>
<evidence type="ECO:0000256" key="3">
    <source>
        <dbReference type="SAM" id="MobiDB-lite"/>
    </source>
</evidence>
<dbReference type="AlphaFoldDB" id="W1PY55"/>
<evidence type="ECO:0000256" key="1">
    <source>
        <dbReference type="ARBA" id="ARBA00004123"/>
    </source>
</evidence>
<feature type="region of interest" description="Disordered" evidence="3">
    <location>
        <begin position="541"/>
        <end position="566"/>
    </location>
</feature>
<evidence type="ECO:0000313" key="6">
    <source>
        <dbReference type="Proteomes" id="UP000017836"/>
    </source>
</evidence>
<dbReference type="GO" id="GO:0005634">
    <property type="term" value="C:nucleus"/>
    <property type="evidence" value="ECO:0000318"/>
    <property type="project" value="GO_Central"/>
</dbReference>